<dbReference type="InterPro" id="IPR051312">
    <property type="entry name" value="Diverse_Substr_Oxidored"/>
</dbReference>
<dbReference type="GO" id="GO:0071949">
    <property type="term" value="F:FAD binding"/>
    <property type="evidence" value="ECO:0007669"/>
    <property type="project" value="InterPro"/>
</dbReference>
<dbReference type="InterPro" id="IPR005107">
    <property type="entry name" value="CO_DH_flav_C"/>
</dbReference>
<evidence type="ECO:0000259" key="2">
    <source>
        <dbReference type="PROSITE" id="PS51387"/>
    </source>
</evidence>
<dbReference type="Proteomes" id="UP000540989">
    <property type="component" value="Unassembled WGS sequence"/>
</dbReference>
<dbReference type="InterPro" id="IPR036683">
    <property type="entry name" value="CO_DH_flav_C_dom_sf"/>
</dbReference>
<dbReference type="AlphaFoldDB" id="A0A7W8E381"/>
<gene>
    <name evidence="3" type="ORF">HDF16_000549</name>
</gene>
<dbReference type="EMBL" id="JACHIP010000001">
    <property type="protein sequence ID" value="MBB5055880.1"/>
    <property type="molecule type" value="Genomic_DNA"/>
</dbReference>
<dbReference type="InterPro" id="IPR016169">
    <property type="entry name" value="FAD-bd_PCMH_sub2"/>
</dbReference>
<dbReference type="SUPFAM" id="SSF55447">
    <property type="entry name" value="CO dehydrogenase flavoprotein C-terminal domain-like"/>
    <property type="match status" value="1"/>
</dbReference>
<dbReference type="SUPFAM" id="SSF56176">
    <property type="entry name" value="FAD-binding/transporter-associated domain-like"/>
    <property type="match status" value="1"/>
</dbReference>
<accession>A0A7W8E381</accession>
<name>A0A7W8E381_9BACT</name>
<dbReference type="Gene3D" id="3.30.43.10">
    <property type="entry name" value="Uridine Diphospho-n-acetylenolpyruvylglucosamine Reductase, domain 2"/>
    <property type="match status" value="1"/>
</dbReference>
<protein>
    <submittedName>
        <fullName evidence="3">Xanthine dehydrogenase YagS FAD-binding subunit</fullName>
        <ecNumber evidence="3">1.17.1.4</ecNumber>
    </submittedName>
</protein>
<dbReference type="GO" id="GO:0004854">
    <property type="term" value="F:xanthine dehydrogenase activity"/>
    <property type="evidence" value="ECO:0007669"/>
    <property type="project" value="UniProtKB-EC"/>
</dbReference>
<keyword evidence="3" id="KW-0560">Oxidoreductase</keyword>
<evidence type="ECO:0000313" key="4">
    <source>
        <dbReference type="Proteomes" id="UP000540989"/>
    </source>
</evidence>
<dbReference type="Pfam" id="PF03450">
    <property type="entry name" value="CO_deh_flav_C"/>
    <property type="match status" value="1"/>
</dbReference>
<proteinExistence type="predicted"/>
<keyword evidence="4" id="KW-1185">Reference proteome</keyword>
<dbReference type="PANTHER" id="PTHR42659">
    <property type="entry name" value="XANTHINE DEHYDROGENASE SUBUNIT C-RELATED"/>
    <property type="match status" value="1"/>
</dbReference>
<keyword evidence="1" id="KW-0285">Flavoprotein</keyword>
<organism evidence="3 4">
    <name type="scientific">Granulicella aggregans</name>
    <dbReference type="NCBI Taxonomy" id="474949"/>
    <lineage>
        <taxon>Bacteria</taxon>
        <taxon>Pseudomonadati</taxon>
        <taxon>Acidobacteriota</taxon>
        <taxon>Terriglobia</taxon>
        <taxon>Terriglobales</taxon>
        <taxon>Acidobacteriaceae</taxon>
        <taxon>Granulicella</taxon>
    </lineage>
</organism>
<reference evidence="3 4" key="1">
    <citation type="submission" date="2020-08" db="EMBL/GenBank/DDBJ databases">
        <title>Genomic Encyclopedia of Type Strains, Phase IV (KMG-V): Genome sequencing to study the core and pangenomes of soil and plant-associated prokaryotes.</title>
        <authorList>
            <person name="Whitman W."/>
        </authorList>
    </citation>
    <scope>NUCLEOTIDE SEQUENCE [LARGE SCALE GENOMIC DNA]</scope>
    <source>
        <strain evidence="3 4">M8UP14</strain>
    </source>
</reference>
<dbReference type="EC" id="1.17.1.4" evidence="3"/>
<dbReference type="Pfam" id="PF00941">
    <property type="entry name" value="FAD_binding_5"/>
    <property type="match status" value="1"/>
</dbReference>
<dbReference type="InterPro" id="IPR016166">
    <property type="entry name" value="FAD-bd_PCMH"/>
</dbReference>
<dbReference type="InterPro" id="IPR016167">
    <property type="entry name" value="FAD-bd_PCMH_sub1"/>
</dbReference>
<dbReference type="InterPro" id="IPR036318">
    <property type="entry name" value="FAD-bd_PCMH-like_sf"/>
</dbReference>
<keyword evidence="1" id="KW-0274">FAD</keyword>
<dbReference type="RefSeq" id="WP_184213615.1">
    <property type="nucleotide sequence ID" value="NZ_JACHIP010000001.1"/>
</dbReference>
<sequence length="334" mass="35616">MELFKFTKATGIPQAVQMAAMSKTAQQGADVRFIAGGTTLLDLMKLNVEVPTQLVDINGLALDKVERLPDGRLRIGALVRNSDLAHSAEVQKDYAVLSQALLSGASAQLRNMATTGGNLLQRTRCMYFRNDALPCNKREPGTGCPAIEGDNRTLAIFGTSSDCIATNPSDMNIALVALEATVQVQGPKGEREVPIGEFHLLPGKTPHRENVLEPGDLVTSVTLPAAKAGAKQTYLKLRDRASYEFALASTAIVVELHGGKISYVRVALGGVGTKPWRSHEAEHALMGKAADAKNFRAAAEAALHGAKPQSENGFKVELAKRCIVHALTVATQQA</sequence>
<comment type="caution">
    <text evidence="3">The sequence shown here is derived from an EMBL/GenBank/DDBJ whole genome shotgun (WGS) entry which is preliminary data.</text>
</comment>
<dbReference type="Gene3D" id="3.30.390.50">
    <property type="entry name" value="CO dehydrogenase flavoprotein, C-terminal domain"/>
    <property type="match status" value="1"/>
</dbReference>
<evidence type="ECO:0000313" key="3">
    <source>
        <dbReference type="EMBL" id="MBB5055880.1"/>
    </source>
</evidence>
<dbReference type="Gene3D" id="3.30.465.10">
    <property type="match status" value="2"/>
</dbReference>
<feature type="domain" description="FAD-binding PCMH-type" evidence="2">
    <location>
        <begin position="1"/>
        <end position="228"/>
    </location>
</feature>
<dbReference type="PROSITE" id="PS51387">
    <property type="entry name" value="FAD_PCMH"/>
    <property type="match status" value="1"/>
</dbReference>
<evidence type="ECO:0000256" key="1">
    <source>
        <dbReference type="ARBA" id="ARBA00022827"/>
    </source>
</evidence>
<dbReference type="PANTHER" id="PTHR42659:SF1">
    <property type="entry name" value="OXIDOREDUCTASE"/>
    <property type="match status" value="1"/>
</dbReference>
<dbReference type="SMART" id="SM01092">
    <property type="entry name" value="CO_deh_flav_C"/>
    <property type="match status" value="1"/>
</dbReference>
<dbReference type="InterPro" id="IPR002346">
    <property type="entry name" value="Mopterin_DH_FAD-bd"/>
</dbReference>